<evidence type="ECO:0000313" key="2">
    <source>
        <dbReference type="EMBL" id="PYI27048.1"/>
    </source>
</evidence>
<keyword evidence="1" id="KW-0812">Transmembrane</keyword>
<dbReference type="AlphaFoldDB" id="A0A2V5HRD8"/>
<gene>
    <name evidence="2" type="ORF">BP00DRAFT_35796</name>
</gene>
<keyword evidence="3" id="KW-1185">Reference proteome</keyword>
<keyword evidence="1" id="KW-1133">Transmembrane helix</keyword>
<reference evidence="2 3" key="1">
    <citation type="submission" date="2018-02" db="EMBL/GenBank/DDBJ databases">
        <title>The genomes of Aspergillus section Nigri reveals drivers in fungal speciation.</title>
        <authorList>
            <consortium name="DOE Joint Genome Institute"/>
            <person name="Vesth T.C."/>
            <person name="Nybo J."/>
            <person name="Theobald S."/>
            <person name="Brandl J."/>
            <person name="Frisvad J.C."/>
            <person name="Nielsen K.F."/>
            <person name="Lyhne E.K."/>
            <person name="Kogle M.E."/>
            <person name="Kuo A."/>
            <person name="Riley R."/>
            <person name="Clum A."/>
            <person name="Nolan M."/>
            <person name="Lipzen A."/>
            <person name="Salamov A."/>
            <person name="Henrissat B."/>
            <person name="Wiebenga A."/>
            <person name="De vries R.P."/>
            <person name="Grigoriev I.V."/>
            <person name="Mortensen U.H."/>
            <person name="Andersen M.R."/>
            <person name="Baker S.E."/>
        </authorList>
    </citation>
    <scope>NUCLEOTIDE SEQUENCE [LARGE SCALE GENOMIC DNA]</scope>
    <source>
        <strain evidence="2 3">CBS 114.80</strain>
    </source>
</reference>
<proteinExistence type="predicted"/>
<evidence type="ECO:0000313" key="3">
    <source>
        <dbReference type="Proteomes" id="UP000248817"/>
    </source>
</evidence>
<dbReference type="Proteomes" id="UP000248817">
    <property type="component" value="Unassembled WGS sequence"/>
</dbReference>
<accession>A0A2V5HRD8</accession>
<keyword evidence="1" id="KW-0472">Membrane</keyword>
<organism evidence="2 3">
    <name type="scientific">Aspergillus indologenus CBS 114.80</name>
    <dbReference type="NCBI Taxonomy" id="1450541"/>
    <lineage>
        <taxon>Eukaryota</taxon>
        <taxon>Fungi</taxon>
        <taxon>Dikarya</taxon>
        <taxon>Ascomycota</taxon>
        <taxon>Pezizomycotina</taxon>
        <taxon>Eurotiomycetes</taxon>
        <taxon>Eurotiomycetidae</taxon>
        <taxon>Eurotiales</taxon>
        <taxon>Aspergillaceae</taxon>
        <taxon>Aspergillus</taxon>
        <taxon>Aspergillus subgen. Circumdati</taxon>
    </lineage>
</organism>
<dbReference type="EMBL" id="KZ825579">
    <property type="protein sequence ID" value="PYI27048.1"/>
    <property type="molecule type" value="Genomic_DNA"/>
</dbReference>
<sequence>MVFFSSRYEFLSFAECLASSCWVLCLCSSPSRVGALRTRVGLCIIINLILIPMIVIVIVIVLSRSNRMIFVVPWATHCMSIVYGEWMTELYSTVPYVAELWFHGYWSVAMAISTIKRACCNPSRFQDSLS</sequence>
<evidence type="ECO:0000256" key="1">
    <source>
        <dbReference type="SAM" id="Phobius"/>
    </source>
</evidence>
<protein>
    <submittedName>
        <fullName evidence="2">Uncharacterized protein</fullName>
    </submittedName>
</protein>
<feature type="transmembrane region" description="Helical" evidence="1">
    <location>
        <begin position="45"/>
        <end position="62"/>
    </location>
</feature>
<name>A0A2V5HRD8_9EURO</name>